<evidence type="ECO:0000256" key="1">
    <source>
        <dbReference type="ARBA" id="ARBA00010990"/>
    </source>
</evidence>
<dbReference type="GO" id="GO:0005829">
    <property type="term" value="C:cytosol"/>
    <property type="evidence" value="ECO:0007669"/>
    <property type="project" value="TreeGrafter"/>
</dbReference>
<evidence type="ECO:0000259" key="4">
    <source>
        <dbReference type="Pfam" id="PF01648"/>
    </source>
</evidence>
<dbReference type="GO" id="GO:0000287">
    <property type="term" value="F:magnesium ion binding"/>
    <property type="evidence" value="ECO:0007669"/>
    <property type="project" value="InterPro"/>
</dbReference>
<sequence length="224" mass="24302">MHRPRRWPERTGSALAPPLWPPAGPEGPPLLVLIDRRDPDVRALLTPLGDLLDPDERQRLGRLRGEGDGERFLLGRGALRLFLGSWLGCDPAGLVLGAGPHGKPELLTPPPAAPCFNVSHSGDLILLGFHPRRPVGVDVEQPRPVPEWQGIARRCLPPGEREAIGRLPEQRREQAFLAAWCRLEAHLKARGQGLFGPPPAPGEPEPVVWPLVLPEGYVGAAALA</sequence>
<dbReference type="GO" id="GO:0019878">
    <property type="term" value="P:lysine biosynthetic process via aminoadipic acid"/>
    <property type="evidence" value="ECO:0007669"/>
    <property type="project" value="TreeGrafter"/>
</dbReference>
<comment type="similarity">
    <text evidence="1">Belongs to the P-Pant transferase superfamily. Gsp/Sfp/HetI/AcpT family.</text>
</comment>
<evidence type="ECO:0000313" key="5">
    <source>
        <dbReference type="EMBL" id="AFY29236.1"/>
    </source>
</evidence>
<dbReference type="EMBL" id="CP003495">
    <property type="protein sequence ID" value="AFY29236.1"/>
    <property type="molecule type" value="Genomic_DNA"/>
</dbReference>
<name>K9P940_CYAGP</name>
<dbReference type="Proteomes" id="UP000010388">
    <property type="component" value="Chromosome"/>
</dbReference>
<dbReference type="AlphaFoldDB" id="K9P940"/>
<feature type="domain" description="4'-phosphopantetheinyl transferase" evidence="4">
    <location>
        <begin position="134"/>
        <end position="195"/>
    </location>
</feature>
<protein>
    <submittedName>
        <fullName evidence="5">Phosphopantetheinyl transferase</fullName>
    </submittedName>
</protein>
<dbReference type="Pfam" id="PF01648">
    <property type="entry name" value="ACPS"/>
    <property type="match status" value="1"/>
</dbReference>
<accession>K9P940</accession>
<dbReference type="Gene3D" id="3.90.470.20">
    <property type="entry name" value="4'-phosphopantetheinyl transferase domain"/>
    <property type="match status" value="2"/>
</dbReference>
<reference evidence="6" key="1">
    <citation type="journal article" date="2013" name="Proc. Natl. Acad. Sci. U.S.A.">
        <title>Improving the coverage of the cyanobacterial phylum using diversity-driven genome sequencing.</title>
        <authorList>
            <person name="Shih P.M."/>
            <person name="Wu D."/>
            <person name="Latifi A."/>
            <person name="Axen S.D."/>
            <person name="Fewer D.P."/>
            <person name="Talla E."/>
            <person name="Calteau A."/>
            <person name="Cai F."/>
            <person name="Tandeau de Marsac N."/>
            <person name="Rippka R."/>
            <person name="Herdman M."/>
            <person name="Sivonen K."/>
            <person name="Coursin T."/>
            <person name="Laurent T."/>
            <person name="Goodwin L."/>
            <person name="Nolan M."/>
            <person name="Davenport K.W."/>
            <person name="Han C.S."/>
            <person name="Rubin E.M."/>
            <person name="Eisen J.A."/>
            <person name="Woyke T."/>
            <person name="Gugger M."/>
            <person name="Kerfeld C.A."/>
        </authorList>
    </citation>
    <scope>NUCLEOTIDE SEQUENCE [LARGE SCALE GENOMIC DNA]</scope>
    <source>
        <strain evidence="6">ATCC 27147 / PCC 6307</strain>
    </source>
</reference>
<feature type="compositionally biased region" description="Pro residues" evidence="3">
    <location>
        <begin position="18"/>
        <end position="28"/>
    </location>
</feature>
<dbReference type="RefSeq" id="WP_015109680.1">
    <property type="nucleotide sequence ID" value="NC_019675.1"/>
</dbReference>
<dbReference type="GO" id="GO:0008897">
    <property type="term" value="F:holo-[acyl-carrier-protein] synthase activity"/>
    <property type="evidence" value="ECO:0007669"/>
    <property type="project" value="InterPro"/>
</dbReference>
<dbReference type="KEGG" id="cgc:Cyagr_2117"/>
<evidence type="ECO:0000313" key="6">
    <source>
        <dbReference type="Proteomes" id="UP000010388"/>
    </source>
</evidence>
<gene>
    <name evidence="5" type="ordered locus">Cyagr_2117</name>
</gene>
<dbReference type="SUPFAM" id="SSF56214">
    <property type="entry name" value="4'-phosphopantetheinyl transferase"/>
    <property type="match status" value="2"/>
</dbReference>
<proteinExistence type="inferred from homology"/>
<dbReference type="eggNOG" id="COG2091">
    <property type="taxonomic scope" value="Bacteria"/>
</dbReference>
<evidence type="ECO:0000256" key="3">
    <source>
        <dbReference type="SAM" id="MobiDB-lite"/>
    </source>
</evidence>
<dbReference type="PANTHER" id="PTHR12215">
    <property type="entry name" value="PHOSPHOPANTETHEINE TRANSFERASE"/>
    <property type="match status" value="1"/>
</dbReference>
<dbReference type="STRING" id="292564.Cyagr_2117"/>
<feature type="region of interest" description="Disordered" evidence="3">
    <location>
        <begin position="1"/>
        <end position="28"/>
    </location>
</feature>
<dbReference type="InterPro" id="IPR008278">
    <property type="entry name" value="4-PPantetheinyl_Trfase_dom"/>
</dbReference>
<dbReference type="InterPro" id="IPR037143">
    <property type="entry name" value="4-PPantetheinyl_Trfase_dom_sf"/>
</dbReference>
<dbReference type="PANTHER" id="PTHR12215:SF10">
    <property type="entry name" value="L-AMINOADIPATE-SEMIALDEHYDE DEHYDROGENASE-PHOSPHOPANTETHEINYL TRANSFERASE"/>
    <property type="match status" value="1"/>
</dbReference>
<keyword evidence="2 5" id="KW-0808">Transferase</keyword>
<organism evidence="5 6">
    <name type="scientific">Cyanobium gracile (strain ATCC 27147 / PCC 6307)</name>
    <dbReference type="NCBI Taxonomy" id="292564"/>
    <lineage>
        <taxon>Bacteria</taxon>
        <taxon>Bacillati</taxon>
        <taxon>Cyanobacteriota</taxon>
        <taxon>Cyanophyceae</taxon>
        <taxon>Synechococcales</taxon>
        <taxon>Prochlorococcaceae</taxon>
        <taxon>Cyanobium</taxon>
    </lineage>
</organism>
<dbReference type="HOGENOM" id="CLU_057011_2_0_3"/>
<evidence type="ECO:0000256" key="2">
    <source>
        <dbReference type="ARBA" id="ARBA00022679"/>
    </source>
</evidence>
<dbReference type="InterPro" id="IPR050559">
    <property type="entry name" value="P-Pant_transferase_sf"/>
</dbReference>